<evidence type="ECO:0000313" key="3">
    <source>
        <dbReference type="Proteomes" id="UP000245119"/>
    </source>
</evidence>
<protein>
    <submittedName>
        <fullName evidence="2">Uncharacterized protein</fullName>
    </submittedName>
</protein>
<accession>A0A2T7NLT1</accession>
<dbReference type="Proteomes" id="UP000245119">
    <property type="component" value="Linkage Group LG11"/>
</dbReference>
<feature type="compositionally biased region" description="Basic and acidic residues" evidence="1">
    <location>
        <begin position="80"/>
        <end position="91"/>
    </location>
</feature>
<feature type="compositionally biased region" description="Low complexity" evidence="1">
    <location>
        <begin position="93"/>
        <end position="104"/>
    </location>
</feature>
<comment type="caution">
    <text evidence="2">The sequence shown here is derived from an EMBL/GenBank/DDBJ whole genome shotgun (WGS) entry which is preliminary data.</text>
</comment>
<dbReference type="EMBL" id="PZQS01000011">
    <property type="protein sequence ID" value="PVD22116.1"/>
    <property type="molecule type" value="Genomic_DNA"/>
</dbReference>
<feature type="region of interest" description="Disordered" evidence="1">
    <location>
        <begin position="38"/>
        <end position="108"/>
    </location>
</feature>
<feature type="compositionally biased region" description="Polar residues" evidence="1">
    <location>
        <begin position="163"/>
        <end position="203"/>
    </location>
</feature>
<reference evidence="2 3" key="1">
    <citation type="submission" date="2018-04" db="EMBL/GenBank/DDBJ databases">
        <title>The genome of golden apple snail Pomacea canaliculata provides insight into stress tolerance and invasive adaptation.</title>
        <authorList>
            <person name="Liu C."/>
            <person name="Liu B."/>
            <person name="Ren Y."/>
            <person name="Zhang Y."/>
            <person name="Wang H."/>
            <person name="Li S."/>
            <person name="Jiang F."/>
            <person name="Yin L."/>
            <person name="Zhang G."/>
            <person name="Qian W."/>
            <person name="Fan W."/>
        </authorList>
    </citation>
    <scope>NUCLEOTIDE SEQUENCE [LARGE SCALE GENOMIC DNA]</scope>
    <source>
        <strain evidence="2">SZHN2017</strain>
        <tissue evidence="2">Muscle</tissue>
    </source>
</reference>
<evidence type="ECO:0000313" key="2">
    <source>
        <dbReference type="EMBL" id="PVD22116.1"/>
    </source>
</evidence>
<gene>
    <name evidence="2" type="ORF">C0Q70_17920</name>
</gene>
<keyword evidence="3" id="KW-1185">Reference proteome</keyword>
<sequence>MLPLSRQGTRPHTCLISRLISDPEVMETFTIREMGGIEVRGPDAGHQRPRMTSVEPRELPSSFSLSQQSDSMVSGLGAEGGERALSDDRSECSMASNSSSGFSSLTRKGKLDCQAPENILTESEPGERDATLSYHCQPSYTNAMMDVDVAAAADDDSKFGHSRNASYTSQQSRGSGYASLSHSRQSSVSNETSGHIRTPSLGSTLERRRKLEESGKESLGATRVDAEALVQELIESTDLGTNDSEETSGLQLLVQKDGTMALR</sequence>
<evidence type="ECO:0000256" key="1">
    <source>
        <dbReference type="SAM" id="MobiDB-lite"/>
    </source>
</evidence>
<name>A0A2T7NLT1_POMCA</name>
<dbReference type="STRING" id="400727.A0A2T7NLT1"/>
<organism evidence="2 3">
    <name type="scientific">Pomacea canaliculata</name>
    <name type="common">Golden apple snail</name>
    <dbReference type="NCBI Taxonomy" id="400727"/>
    <lineage>
        <taxon>Eukaryota</taxon>
        <taxon>Metazoa</taxon>
        <taxon>Spiralia</taxon>
        <taxon>Lophotrochozoa</taxon>
        <taxon>Mollusca</taxon>
        <taxon>Gastropoda</taxon>
        <taxon>Caenogastropoda</taxon>
        <taxon>Architaenioglossa</taxon>
        <taxon>Ampullarioidea</taxon>
        <taxon>Ampullariidae</taxon>
        <taxon>Pomacea</taxon>
    </lineage>
</organism>
<feature type="region of interest" description="Disordered" evidence="1">
    <location>
        <begin position="160"/>
        <end position="224"/>
    </location>
</feature>
<feature type="compositionally biased region" description="Basic and acidic residues" evidence="1">
    <location>
        <begin position="205"/>
        <end position="216"/>
    </location>
</feature>
<proteinExistence type="predicted"/>
<dbReference type="OrthoDB" id="3365224at2759"/>
<dbReference type="AlphaFoldDB" id="A0A2T7NLT1"/>
<feature type="compositionally biased region" description="Low complexity" evidence="1">
    <location>
        <begin position="61"/>
        <end position="74"/>
    </location>
</feature>